<proteinExistence type="predicted"/>
<dbReference type="InterPro" id="IPR036102">
    <property type="entry name" value="OsmC/Ohrsf"/>
</dbReference>
<dbReference type="Pfam" id="PF02566">
    <property type="entry name" value="OsmC"/>
    <property type="match status" value="1"/>
</dbReference>
<organism evidence="1 2">
    <name type="scientific">Glutamicibacter halophytocola</name>
    <dbReference type="NCBI Taxonomy" id="1933880"/>
    <lineage>
        <taxon>Bacteria</taxon>
        <taxon>Bacillati</taxon>
        <taxon>Actinomycetota</taxon>
        <taxon>Actinomycetes</taxon>
        <taxon>Micrococcales</taxon>
        <taxon>Micrococcaceae</taxon>
        <taxon>Glutamicibacter</taxon>
    </lineage>
</organism>
<accession>A0ABX5Y6Q0</accession>
<name>A0ABX5Y6Q0_9MICC</name>
<gene>
    <name evidence="1" type="ORF">FQA45_01180</name>
</gene>
<reference evidence="1 2" key="1">
    <citation type="submission" date="2019-07" db="EMBL/GenBank/DDBJ databases">
        <title>Complete Genome Sequence of drought tolerant Plant Growth-Promoting Rhizobacterium Glutamicibacter halophytocola DR408.</title>
        <authorList>
            <person name="Nishu S.D."/>
            <person name="Lee T.K."/>
        </authorList>
    </citation>
    <scope>NUCLEOTIDE SEQUENCE [LARGE SCALE GENOMIC DNA]</scope>
    <source>
        <strain evidence="1 2">DR408</strain>
    </source>
</reference>
<dbReference type="InterPro" id="IPR052924">
    <property type="entry name" value="OsmC/Ohr_hydroprdx_reductase"/>
</dbReference>
<dbReference type="InterPro" id="IPR003718">
    <property type="entry name" value="OsmC/Ohr_fam"/>
</dbReference>
<dbReference type="Gene3D" id="3.30.300.20">
    <property type="match status" value="1"/>
</dbReference>
<protein>
    <submittedName>
        <fullName evidence="1">OsmC family protein</fullName>
    </submittedName>
</protein>
<dbReference type="Proteomes" id="UP000320717">
    <property type="component" value="Chromosome"/>
</dbReference>
<evidence type="ECO:0000313" key="1">
    <source>
        <dbReference type="EMBL" id="QDY65041.1"/>
    </source>
</evidence>
<evidence type="ECO:0000313" key="2">
    <source>
        <dbReference type="Proteomes" id="UP000320717"/>
    </source>
</evidence>
<sequence length="168" mass="17408">MDRETLRSVQRPLKELYREEPQAGCIVLEASGKLGEESLSCSVGTGQAMVRAGLHPSTGGDGSLACSGDMLLQALVACAGVTLAAVAINRSLNVSGSIHASGELDVRGTLGLDPLAPVGFKSIALSFELDTEASDEELAQLIETTEKYCVVLQTLRSGLSIEVTSSAA</sequence>
<dbReference type="RefSeq" id="WP_146274951.1">
    <property type="nucleotide sequence ID" value="NZ_CP042260.1"/>
</dbReference>
<dbReference type="PANTHER" id="PTHR35368:SF1">
    <property type="entry name" value="HYDROPEROXIDE REDUCTASE"/>
    <property type="match status" value="1"/>
</dbReference>
<dbReference type="PANTHER" id="PTHR35368">
    <property type="entry name" value="HYDROPEROXIDE REDUCTASE"/>
    <property type="match status" value="1"/>
</dbReference>
<dbReference type="EMBL" id="CP042260">
    <property type="protein sequence ID" value="QDY65041.1"/>
    <property type="molecule type" value="Genomic_DNA"/>
</dbReference>
<dbReference type="SUPFAM" id="SSF82784">
    <property type="entry name" value="OsmC-like"/>
    <property type="match status" value="1"/>
</dbReference>
<keyword evidence="2" id="KW-1185">Reference proteome</keyword>
<dbReference type="InterPro" id="IPR015946">
    <property type="entry name" value="KH_dom-like_a/b"/>
</dbReference>